<keyword evidence="3" id="KW-0560">Oxidoreductase</keyword>
<evidence type="ECO:0000259" key="6">
    <source>
        <dbReference type="Pfam" id="PF13532"/>
    </source>
</evidence>
<dbReference type="Pfam" id="PF13532">
    <property type="entry name" value="2OG-FeII_Oxy_2"/>
    <property type="match status" value="1"/>
</dbReference>
<organism evidence="7 8">
    <name type="scientific">Penicillium arizonense</name>
    <dbReference type="NCBI Taxonomy" id="1835702"/>
    <lineage>
        <taxon>Eukaryota</taxon>
        <taxon>Fungi</taxon>
        <taxon>Dikarya</taxon>
        <taxon>Ascomycota</taxon>
        <taxon>Pezizomycotina</taxon>
        <taxon>Eurotiomycetes</taxon>
        <taxon>Eurotiomycetidae</taxon>
        <taxon>Eurotiales</taxon>
        <taxon>Aspergillaceae</taxon>
        <taxon>Penicillium</taxon>
    </lineage>
</organism>
<evidence type="ECO:0000313" key="7">
    <source>
        <dbReference type="EMBL" id="OGE49345.1"/>
    </source>
</evidence>
<dbReference type="Proteomes" id="UP000177622">
    <property type="component" value="Unassembled WGS sequence"/>
</dbReference>
<sequence>MAQIKGLSAQDLPPGPIRDCYKEYSAIDEADNHPGIIDLRQLDPDQLPHGVTIAQHLSSQELRLAFDDFIRGGHASAEEDAPMTENIPVYSHNSISGLLMIPALFPTTVQTELLSRLFHRDLSSPEYQTNVHLHYDVTYPEDEENHAPKSFFGDDPTRTFQPKDPRLHEPLDVQSFLEKRLRWIALGGEHDRTASMVSGKSPPVIPQDIAKLLSAAFPETSPHAAIVDIHSTRDTQSIHREVTKDGESGLISVSFGCDGLFLASHDDGNGCKILRLRSGDTVYMNGASRFAWHGVPKILPSTCPAWLSNWPSLGENLPGMPPGPYQMWEGWMSGKRITLNVQQTPTTHASKDSAEYI</sequence>
<gene>
    <name evidence="7" type="ORF">PENARI_c022G12506</name>
</gene>
<dbReference type="Gene3D" id="2.60.120.590">
    <property type="entry name" value="Alpha-ketoglutarate-dependent dioxygenase AlkB-like"/>
    <property type="match status" value="1"/>
</dbReference>
<dbReference type="SUPFAM" id="SSF51197">
    <property type="entry name" value="Clavaminate synthase-like"/>
    <property type="match status" value="1"/>
</dbReference>
<dbReference type="AlphaFoldDB" id="A0A1F5L812"/>
<keyword evidence="2" id="KW-0223">Dioxygenase</keyword>
<accession>A0A1F5L812</accession>
<evidence type="ECO:0000256" key="4">
    <source>
        <dbReference type="ARBA" id="ARBA00023004"/>
    </source>
</evidence>
<name>A0A1F5L812_PENAI</name>
<keyword evidence="8" id="KW-1185">Reference proteome</keyword>
<feature type="domain" description="Alpha-ketoglutarate-dependent dioxygenase AlkB-like" evidence="6">
    <location>
        <begin position="160"/>
        <end position="339"/>
    </location>
</feature>
<evidence type="ECO:0000256" key="5">
    <source>
        <dbReference type="PIRSR" id="PIRSR604574-2"/>
    </source>
</evidence>
<dbReference type="InterPro" id="IPR037151">
    <property type="entry name" value="AlkB-like_sf"/>
</dbReference>
<dbReference type="GO" id="GO:0005634">
    <property type="term" value="C:nucleus"/>
    <property type="evidence" value="ECO:0007669"/>
    <property type="project" value="TreeGrafter"/>
</dbReference>
<dbReference type="EMBL" id="LXJU01000022">
    <property type="protein sequence ID" value="OGE49345.1"/>
    <property type="molecule type" value="Genomic_DNA"/>
</dbReference>
<dbReference type="GO" id="GO:0051213">
    <property type="term" value="F:dioxygenase activity"/>
    <property type="evidence" value="ECO:0007669"/>
    <property type="project" value="UniProtKB-KW"/>
</dbReference>
<dbReference type="InterPro" id="IPR004574">
    <property type="entry name" value="Alkb"/>
</dbReference>
<reference evidence="7 8" key="1">
    <citation type="journal article" date="2016" name="Sci. Rep.">
        <title>Penicillium arizonense, a new, genome sequenced fungal species, reveals a high chemical diversity in secreted metabolites.</title>
        <authorList>
            <person name="Grijseels S."/>
            <person name="Nielsen J.C."/>
            <person name="Randelovic M."/>
            <person name="Nielsen J."/>
            <person name="Nielsen K.F."/>
            <person name="Workman M."/>
            <person name="Frisvad J.C."/>
        </authorList>
    </citation>
    <scope>NUCLEOTIDE SEQUENCE [LARGE SCALE GENOMIC DNA]</scope>
    <source>
        <strain evidence="7 8">CBS 141311</strain>
    </source>
</reference>
<proteinExistence type="predicted"/>
<dbReference type="OrthoDB" id="6614653at2759"/>
<dbReference type="PANTHER" id="PTHR16557">
    <property type="entry name" value="ALKYLATED DNA REPAIR PROTEIN ALKB-RELATED"/>
    <property type="match status" value="1"/>
</dbReference>
<evidence type="ECO:0000256" key="1">
    <source>
        <dbReference type="ARBA" id="ARBA00022723"/>
    </source>
</evidence>
<protein>
    <recommendedName>
        <fullName evidence="6">Alpha-ketoglutarate-dependent dioxygenase AlkB-like domain-containing protein</fullName>
    </recommendedName>
</protein>
<evidence type="ECO:0000256" key="2">
    <source>
        <dbReference type="ARBA" id="ARBA00022964"/>
    </source>
</evidence>
<comment type="cofactor">
    <cofactor evidence="5">
        <name>Fe(2+)</name>
        <dbReference type="ChEBI" id="CHEBI:29033"/>
    </cofactor>
    <text evidence="5">Binds 1 Fe(2+) ion per subunit.</text>
</comment>
<keyword evidence="1 5" id="KW-0479">Metal-binding</keyword>
<keyword evidence="4 5" id="KW-0408">Iron</keyword>
<feature type="binding site" evidence="5">
    <location>
        <position position="239"/>
    </location>
    <ligand>
        <name>Fe cation</name>
        <dbReference type="ChEBI" id="CHEBI:24875"/>
        <note>catalytic</note>
    </ligand>
</feature>
<evidence type="ECO:0000313" key="8">
    <source>
        <dbReference type="Proteomes" id="UP000177622"/>
    </source>
</evidence>
<dbReference type="STRING" id="1835702.A0A1F5L812"/>
<feature type="binding site" evidence="5">
    <location>
        <position position="293"/>
    </location>
    <ligand>
        <name>Fe cation</name>
        <dbReference type="ChEBI" id="CHEBI:24875"/>
        <note>catalytic</note>
    </ligand>
</feature>
<dbReference type="GeneID" id="34580204"/>
<dbReference type="InterPro" id="IPR027450">
    <property type="entry name" value="AlkB-like"/>
</dbReference>
<dbReference type="PANTHER" id="PTHR16557:SF2">
    <property type="entry name" value="NUCLEIC ACID DIOXYGENASE ALKBH1"/>
    <property type="match status" value="1"/>
</dbReference>
<dbReference type="GO" id="GO:0005737">
    <property type="term" value="C:cytoplasm"/>
    <property type="evidence" value="ECO:0007669"/>
    <property type="project" value="TreeGrafter"/>
</dbReference>
<evidence type="ECO:0000256" key="3">
    <source>
        <dbReference type="ARBA" id="ARBA00023002"/>
    </source>
</evidence>
<dbReference type="RefSeq" id="XP_022484796.1">
    <property type="nucleotide sequence ID" value="XM_022635470.1"/>
</dbReference>
<comment type="caution">
    <text evidence="7">The sequence shown here is derived from an EMBL/GenBank/DDBJ whole genome shotgun (WGS) entry which is preliminary data.</text>
</comment>
<dbReference type="GO" id="GO:0046872">
    <property type="term" value="F:metal ion binding"/>
    <property type="evidence" value="ECO:0007669"/>
    <property type="project" value="UniProtKB-KW"/>
</dbReference>